<gene>
    <name evidence="5" type="primary">srp19</name>
    <name evidence="6" type="ORF">ENP55_04905</name>
</gene>
<sequence length="99" mass="11437">MSREYRGRRIILYPSYFDSTLSRSDGRRIPASLAVPSPSIEEIYNAAAKLGLNPVVENDKAYPGKWWVKGRVIVDKKYGRMELLRKIALEIKEARARKR</sequence>
<dbReference type="HAMAP" id="MF_00305">
    <property type="entry name" value="SRP19"/>
    <property type="match status" value="1"/>
</dbReference>
<dbReference type="Gene3D" id="3.30.56.30">
    <property type="entry name" value="Signal recognition particle, SRP19-like subunit"/>
    <property type="match status" value="1"/>
</dbReference>
<evidence type="ECO:0000256" key="5">
    <source>
        <dbReference type="HAMAP-Rule" id="MF_00305"/>
    </source>
</evidence>
<dbReference type="InterPro" id="IPR022938">
    <property type="entry name" value="SRP19_arc-type"/>
</dbReference>
<dbReference type="NCBIfam" id="NF001973">
    <property type="entry name" value="PRK00754.1"/>
    <property type="match status" value="1"/>
</dbReference>
<comment type="function">
    <text evidence="5">Involved in targeting and insertion of nascent membrane proteins into the cytoplasmic membrane. Binds directly to 7S RNA and mediates binding of the 54 kDa subunit of the SRP.</text>
</comment>
<dbReference type="GO" id="GO:0006617">
    <property type="term" value="P:SRP-dependent cotranslational protein targeting to membrane, signal sequence recognition"/>
    <property type="evidence" value="ECO:0007669"/>
    <property type="project" value="TreeGrafter"/>
</dbReference>
<dbReference type="AlphaFoldDB" id="A0A7C2FD84"/>
<comment type="subunit">
    <text evidence="5">Part of the signal recognition particle protein translocation system, which is composed of SRP and FtsY. Archaeal SRP consists of a 7S RNA molecule of 300 nucleotides and two protein subunits: SRP54 and SRP19.</text>
</comment>
<dbReference type="InterPro" id="IPR002778">
    <property type="entry name" value="Signal_recog_particle_SRP19"/>
</dbReference>
<organism evidence="6">
    <name type="scientific">Thermosphaera aggregans</name>
    <dbReference type="NCBI Taxonomy" id="54254"/>
    <lineage>
        <taxon>Archaea</taxon>
        <taxon>Thermoproteota</taxon>
        <taxon>Thermoprotei</taxon>
        <taxon>Desulfurococcales</taxon>
        <taxon>Desulfurococcaceae</taxon>
        <taxon>Thermosphaera</taxon>
    </lineage>
</organism>
<dbReference type="Pfam" id="PF01922">
    <property type="entry name" value="SRP19"/>
    <property type="match status" value="1"/>
</dbReference>
<dbReference type="PANTHER" id="PTHR17453">
    <property type="entry name" value="SIGNAL RECOGNITION PARTICLE 19 KD PROTEIN"/>
    <property type="match status" value="1"/>
</dbReference>
<reference evidence="6" key="1">
    <citation type="journal article" date="2020" name="mSystems">
        <title>Genome- and Community-Level Interaction Insights into Carbon Utilization and Element Cycling Functions of Hydrothermarchaeota in Hydrothermal Sediment.</title>
        <authorList>
            <person name="Zhou Z."/>
            <person name="Liu Y."/>
            <person name="Xu W."/>
            <person name="Pan J."/>
            <person name="Luo Z.H."/>
            <person name="Li M."/>
        </authorList>
    </citation>
    <scope>NUCLEOTIDE SEQUENCE [LARGE SCALE GENOMIC DNA]</scope>
    <source>
        <strain evidence="6">SpSt-23</strain>
    </source>
</reference>
<dbReference type="GO" id="GO:0008312">
    <property type="term" value="F:7S RNA binding"/>
    <property type="evidence" value="ECO:0007669"/>
    <property type="project" value="UniProtKB-UniRule"/>
</dbReference>
<keyword evidence="3 5" id="KW-0733">Signal recognition particle</keyword>
<dbReference type="EMBL" id="DSJT01000023">
    <property type="protein sequence ID" value="HEF87618.1"/>
    <property type="molecule type" value="Genomic_DNA"/>
</dbReference>
<keyword evidence="5" id="KW-0694">RNA-binding</keyword>
<accession>A0A7C2FD84</accession>
<protein>
    <recommendedName>
        <fullName evidence="5">Signal recognition particle 19 kDa protein</fullName>
        <shortName evidence="5">SRP19</shortName>
    </recommendedName>
</protein>
<proteinExistence type="inferred from homology"/>
<comment type="similarity">
    <text evidence="5">Belongs to the SRP19 family.</text>
</comment>
<evidence type="ECO:0000256" key="2">
    <source>
        <dbReference type="ARBA" id="ARBA00022490"/>
    </source>
</evidence>
<comment type="caution">
    <text evidence="6">The sequence shown here is derived from an EMBL/GenBank/DDBJ whole genome shotgun (WGS) entry which is preliminary data.</text>
</comment>
<dbReference type="InterPro" id="IPR036521">
    <property type="entry name" value="SRP19-like_sf"/>
</dbReference>
<evidence type="ECO:0000256" key="4">
    <source>
        <dbReference type="ARBA" id="ARBA00023274"/>
    </source>
</evidence>
<evidence type="ECO:0000313" key="6">
    <source>
        <dbReference type="EMBL" id="HEF87618.1"/>
    </source>
</evidence>
<comment type="subcellular location">
    <subcellularLocation>
        <location evidence="1 5">Cytoplasm</location>
    </subcellularLocation>
</comment>
<keyword evidence="2 5" id="KW-0963">Cytoplasm</keyword>
<evidence type="ECO:0000256" key="3">
    <source>
        <dbReference type="ARBA" id="ARBA00023135"/>
    </source>
</evidence>
<name>A0A7C2FD84_9CREN</name>
<dbReference type="SUPFAM" id="SSF69695">
    <property type="entry name" value="SRP19"/>
    <property type="match status" value="1"/>
</dbReference>
<keyword evidence="4 5" id="KW-0687">Ribonucleoprotein</keyword>
<dbReference type="PANTHER" id="PTHR17453:SF0">
    <property type="entry name" value="SIGNAL RECOGNITION PARTICLE 19 KDA PROTEIN"/>
    <property type="match status" value="1"/>
</dbReference>
<evidence type="ECO:0000256" key="1">
    <source>
        <dbReference type="ARBA" id="ARBA00004496"/>
    </source>
</evidence>
<dbReference type="GO" id="GO:0048500">
    <property type="term" value="C:signal recognition particle"/>
    <property type="evidence" value="ECO:0007669"/>
    <property type="project" value="UniProtKB-UniRule"/>
</dbReference>